<evidence type="ECO:0000313" key="7">
    <source>
        <dbReference type="EMBL" id="MDM1551670.1"/>
    </source>
</evidence>
<dbReference type="GO" id="GO:1990195">
    <property type="term" value="C:macrolide transmembrane transporter complex"/>
    <property type="evidence" value="ECO:0007669"/>
    <property type="project" value="InterPro"/>
</dbReference>
<name>A0AAW7DLY0_9FLAO</name>
<evidence type="ECO:0000256" key="1">
    <source>
        <dbReference type="ARBA" id="ARBA00004167"/>
    </source>
</evidence>
<organism evidence="7 8">
    <name type="scientific">Empedobacter falsenii</name>
    <dbReference type="NCBI Taxonomy" id="343874"/>
    <lineage>
        <taxon>Bacteria</taxon>
        <taxon>Pseudomonadati</taxon>
        <taxon>Bacteroidota</taxon>
        <taxon>Flavobacteriia</taxon>
        <taxon>Flavobacteriales</taxon>
        <taxon>Weeksellaceae</taxon>
        <taxon>Empedobacter</taxon>
    </lineage>
</organism>
<evidence type="ECO:0000256" key="3">
    <source>
        <dbReference type="ARBA" id="ARBA00022989"/>
    </source>
</evidence>
<dbReference type="EMBL" id="JACALR010000004">
    <property type="protein sequence ID" value="MDM1551670.1"/>
    <property type="molecule type" value="Genomic_DNA"/>
</dbReference>
<dbReference type="InterPro" id="IPR030190">
    <property type="entry name" value="MacA_alpha-hairpin_sf"/>
</dbReference>
<keyword evidence="4 6" id="KW-0472">Membrane</keyword>
<dbReference type="Gene3D" id="6.10.140.1990">
    <property type="match status" value="1"/>
</dbReference>
<evidence type="ECO:0000256" key="2">
    <source>
        <dbReference type="ARBA" id="ARBA00022692"/>
    </source>
</evidence>
<dbReference type="GO" id="GO:0019898">
    <property type="term" value="C:extrinsic component of membrane"/>
    <property type="evidence" value="ECO:0007669"/>
    <property type="project" value="InterPro"/>
</dbReference>
<evidence type="ECO:0000256" key="5">
    <source>
        <dbReference type="SAM" id="Coils"/>
    </source>
</evidence>
<reference evidence="7" key="1">
    <citation type="submission" date="2020-06" db="EMBL/GenBank/DDBJ databases">
        <authorList>
            <person name="Dong N."/>
        </authorList>
    </citation>
    <scope>NUCLEOTIDE SEQUENCE</scope>
    <source>
        <strain evidence="7">210</strain>
    </source>
</reference>
<dbReference type="PANTHER" id="PTHR30386">
    <property type="entry name" value="MEMBRANE FUSION SUBUNIT OF EMRAB-TOLC MULTIDRUG EFFLUX PUMP"/>
    <property type="match status" value="1"/>
</dbReference>
<feature type="transmembrane region" description="Helical" evidence="6">
    <location>
        <begin position="25"/>
        <end position="47"/>
    </location>
</feature>
<dbReference type="GO" id="GO:1990961">
    <property type="term" value="P:xenobiotic detoxification by transmembrane export across the plasma membrane"/>
    <property type="evidence" value="ECO:0007669"/>
    <property type="project" value="InterPro"/>
</dbReference>
<keyword evidence="5" id="KW-0175">Coiled coil</keyword>
<gene>
    <name evidence="7" type="ORF">HX095_10655</name>
</gene>
<sequence length="429" mass="50076">MPDLENDNLRSDNVQEILSNPPSWIIRWGISLVFFVLILVLFLSYIIKYPDFISARIEITSQNPPEKIETRSSGKIEHVYVNNQELVKKNQIIASIQSTANVKDVISLKEYLINTDLKENFILDRNKFSKYQLGEIQSSYTNFEKAYLDYNILRNFQPYSVEKKSSNNAIDEVNTQIKTYEIQRKVELAKYKLGEKSFSRTKQLFEDGVISQNELETERIKFLQAEQNLKSLDVTLSQLKQSKNSSYYTVESVNIDEQRDKINLFASLKQNYDQLLKEITTWEQAYLIKPSINGKVSFQKYWSNNQYIKSGEIICTIFPTEGKKLLGKLIVPAQNTGKIKPGQKVLIKLDNYLYQQFGIIYGKVRNISLSPDSDGNYYIEVELPNQLITSYKKVIPFDKELQGSAEIVTEDLRLIERFFYQFREIFKYQ</sequence>
<dbReference type="InterPro" id="IPR050739">
    <property type="entry name" value="MFP"/>
</dbReference>
<accession>A0AAW7DLY0</accession>
<keyword evidence="3 6" id="KW-1133">Transmembrane helix</keyword>
<evidence type="ECO:0000256" key="4">
    <source>
        <dbReference type="ARBA" id="ARBA00023136"/>
    </source>
</evidence>
<protein>
    <submittedName>
        <fullName evidence="7">HlyD family efflux transporter periplasmic adaptor subunit</fullName>
    </submittedName>
</protein>
<comment type="subcellular location">
    <subcellularLocation>
        <location evidence="1">Membrane</location>
        <topology evidence="1">Single-pass membrane protein</topology>
    </subcellularLocation>
</comment>
<keyword evidence="2 6" id="KW-0812">Transmembrane</keyword>
<reference evidence="7" key="2">
    <citation type="journal article" date="2022" name="Sci. Total Environ.">
        <title>Prevalence, transmission, and molecular epidemiology of tet(X)-positive bacteria among humans, animals, and environmental niches in China: An epidemiological, and genomic-based study.</title>
        <authorList>
            <person name="Dong N."/>
            <person name="Zeng Y."/>
            <person name="Cai C."/>
            <person name="Sun C."/>
            <person name="Lu J."/>
            <person name="Liu C."/>
            <person name="Zhou H."/>
            <person name="Sun Q."/>
            <person name="Shu L."/>
            <person name="Wang H."/>
            <person name="Wang Y."/>
            <person name="Wang S."/>
            <person name="Wu C."/>
            <person name="Chan E.W."/>
            <person name="Chen G."/>
            <person name="Shen Z."/>
            <person name="Chen S."/>
            <person name="Zhang R."/>
        </authorList>
    </citation>
    <scope>NUCLEOTIDE SEQUENCE</scope>
    <source>
        <strain evidence="7">210</strain>
    </source>
</reference>
<dbReference type="AlphaFoldDB" id="A0AAW7DLY0"/>
<proteinExistence type="predicted"/>
<evidence type="ECO:0000256" key="6">
    <source>
        <dbReference type="SAM" id="Phobius"/>
    </source>
</evidence>
<dbReference type="Gene3D" id="2.40.30.170">
    <property type="match status" value="1"/>
</dbReference>
<dbReference type="PANTHER" id="PTHR30386:SF26">
    <property type="entry name" value="TRANSPORT PROTEIN COMB"/>
    <property type="match status" value="1"/>
</dbReference>
<feature type="coiled-coil region" evidence="5">
    <location>
        <begin position="222"/>
        <end position="285"/>
    </location>
</feature>
<dbReference type="RefSeq" id="WP_286486200.1">
    <property type="nucleotide sequence ID" value="NZ_JACALR010000004.1"/>
</dbReference>
<evidence type="ECO:0000313" key="8">
    <source>
        <dbReference type="Proteomes" id="UP001173578"/>
    </source>
</evidence>
<dbReference type="PRINTS" id="PR01490">
    <property type="entry name" value="RTXTOXIND"/>
</dbReference>
<comment type="caution">
    <text evidence="7">The sequence shown here is derived from an EMBL/GenBank/DDBJ whole genome shotgun (WGS) entry which is preliminary data.</text>
</comment>
<dbReference type="Proteomes" id="UP001173578">
    <property type="component" value="Unassembled WGS sequence"/>
</dbReference>